<evidence type="ECO:0000256" key="1">
    <source>
        <dbReference type="SAM" id="Phobius"/>
    </source>
</evidence>
<keyword evidence="2" id="KW-0732">Signal</keyword>
<proteinExistence type="predicted"/>
<keyword evidence="1" id="KW-0812">Transmembrane</keyword>
<comment type="caution">
    <text evidence="3">The sequence shown here is derived from an EMBL/GenBank/DDBJ whole genome shotgun (WGS) entry which is preliminary data.</text>
</comment>
<protein>
    <recommendedName>
        <fullName evidence="5">LPXTG-motif cell wall anchor domain-containing protein</fullName>
    </recommendedName>
</protein>
<feature type="signal peptide" evidence="2">
    <location>
        <begin position="1"/>
        <end position="23"/>
    </location>
</feature>
<dbReference type="RefSeq" id="WP_099391820.1">
    <property type="nucleotide sequence ID" value="NZ_PDYF01000011.1"/>
</dbReference>
<organism evidence="3 4">
    <name type="scientific">Pseudobutyrivibrio ruminis</name>
    <dbReference type="NCBI Taxonomy" id="46206"/>
    <lineage>
        <taxon>Bacteria</taxon>
        <taxon>Bacillati</taxon>
        <taxon>Bacillota</taxon>
        <taxon>Clostridia</taxon>
        <taxon>Lachnospirales</taxon>
        <taxon>Lachnospiraceae</taxon>
        <taxon>Pseudobutyrivibrio</taxon>
    </lineage>
</organism>
<keyword evidence="1" id="KW-0472">Membrane</keyword>
<keyword evidence="1" id="KW-1133">Transmembrane helix</keyword>
<accession>A0A2G3DVI9</accession>
<gene>
    <name evidence="3" type="ORF">CSX01_06390</name>
</gene>
<evidence type="ECO:0008006" key="5">
    <source>
        <dbReference type="Google" id="ProtNLM"/>
    </source>
</evidence>
<reference evidence="3 4" key="2">
    <citation type="submission" date="2017-10" db="EMBL/GenBank/DDBJ databases">
        <authorList>
            <person name="Banno H."/>
            <person name="Chua N.-H."/>
        </authorList>
    </citation>
    <scope>NUCLEOTIDE SEQUENCE [LARGE SCALE GENOMIC DNA]</scope>
    <source>
        <strain evidence="3 4">JK626</strain>
    </source>
</reference>
<feature type="transmembrane region" description="Helical" evidence="1">
    <location>
        <begin position="265"/>
        <end position="284"/>
    </location>
</feature>
<sequence length="291" mass="32433">MKKKILNLLALMFVLLIATPVVARASEAESVGEVTEDKDDFVLSKFGIEASFPEKYRYIYDESQGYRDEVTDIGIHTNEITSTIKENGMSYDAFYIDDEGYLNEAYMSYAHEFGVSGDLKDCSDDELEDLLTKVKTGFSVSSLYGVSCDYLDSYHTEDGEVFFVFDMKSLKENGGFRSACYFTIVNGDSYYFYFRSYNPNILIDDLVKDGEDFVEGVKFTGRPEKAEDTSNISDSSNIASDSNIITGPKTNKTRSSKNVFASRTLGRAAGAAILVGASFLVNAVKRKKNDK</sequence>
<dbReference type="AlphaFoldDB" id="A0A2G3DVI9"/>
<evidence type="ECO:0000313" key="3">
    <source>
        <dbReference type="EMBL" id="PHU34961.1"/>
    </source>
</evidence>
<dbReference type="Proteomes" id="UP000225889">
    <property type="component" value="Unassembled WGS sequence"/>
</dbReference>
<dbReference type="EMBL" id="PDYF01000011">
    <property type="protein sequence ID" value="PHU34961.1"/>
    <property type="molecule type" value="Genomic_DNA"/>
</dbReference>
<reference evidence="3 4" key="1">
    <citation type="submission" date="2017-10" db="EMBL/GenBank/DDBJ databases">
        <title>Resolving the taxonomy of Roseburia spp., Eubacterium rectale and Agathobacter spp. through phylogenomic analysis.</title>
        <authorList>
            <person name="Sheridan P.O."/>
            <person name="Walker A.W."/>
            <person name="Duncan S.H."/>
            <person name="Scott K.P."/>
            <person name="Toole P.W.O."/>
            <person name="Luis P."/>
            <person name="Flint H.J."/>
        </authorList>
    </citation>
    <scope>NUCLEOTIDE SEQUENCE [LARGE SCALE GENOMIC DNA]</scope>
    <source>
        <strain evidence="3 4">JK626</strain>
    </source>
</reference>
<evidence type="ECO:0000256" key="2">
    <source>
        <dbReference type="SAM" id="SignalP"/>
    </source>
</evidence>
<evidence type="ECO:0000313" key="4">
    <source>
        <dbReference type="Proteomes" id="UP000225889"/>
    </source>
</evidence>
<name>A0A2G3DVI9_9FIRM</name>
<feature type="chain" id="PRO_5038444930" description="LPXTG-motif cell wall anchor domain-containing protein" evidence="2">
    <location>
        <begin position="24"/>
        <end position="291"/>
    </location>
</feature>